<dbReference type="EMBL" id="JABFXE010000451">
    <property type="protein sequence ID" value="NUQ88933.1"/>
    <property type="molecule type" value="Genomic_DNA"/>
</dbReference>
<protein>
    <submittedName>
        <fullName evidence="1">Uncharacterized protein</fullName>
    </submittedName>
</protein>
<dbReference type="AlphaFoldDB" id="A0A850CA29"/>
<evidence type="ECO:0000313" key="2">
    <source>
        <dbReference type="Proteomes" id="UP000574690"/>
    </source>
</evidence>
<reference evidence="1 2" key="1">
    <citation type="submission" date="2020-05" db="EMBL/GenBank/DDBJ databases">
        <title>DNA-SIP metagenomic assembled genomes.</title>
        <authorList>
            <person name="Yu J."/>
        </authorList>
    </citation>
    <scope>NUCLEOTIDE SEQUENCE [LARGE SCALE GENOMIC DNA]</scope>
    <source>
        <strain evidence="1">Bin5.27</strain>
    </source>
</reference>
<name>A0A850CA29_9ACTN</name>
<evidence type="ECO:0000313" key="1">
    <source>
        <dbReference type="EMBL" id="NUQ88933.1"/>
    </source>
</evidence>
<organism evidence="1 2">
    <name type="scientific">Glycomyces artemisiae</name>
    <dbReference type="NCBI Taxonomy" id="1076443"/>
    <lineage>
        <taxon>Bacteria</taxon>
        <taxon>Bacillati</taxon>
        <taxon>Actinomycetota</taxon>
        <taxon>Actinomycetes</taxon>
        <taxon>Glycomycetales</taxon>
        <taxon>Glycomycetaceae</taxon>
        <taxon>Glycomyces</taxon>
    </lineage>
</organism>
<sequence>MPVESEPCAEHAPRTSVTWTDVHEAVMTATVVPIIVDMQTGGARGFTDAEQAALARAVADQLVPGGAS</sequence>
<dbReference type="Proteomes" id="UP000574690">
    <property type="component" value="Unassembled WGS sequence"/>
</dbReference>
<proteinExistence type="predicted"/>
<gene>
    <name evidence="1" type="ORF">HOQ43_10775</name>
</gene>
<comment type="caution">
    <text evidence="1">The sequence shown here is derived from an EMBL/GenBank/DDBJ whole genome shotgun (WGS) entry which is preliminary data.</text>
</comment>
<accession>A0A850CA29</accession>